<feature type="compositionally biased region" description="Polar residues" evidence="1">
    <location>
        <begin position="366"/>
        <end position="378"/>
    </location>
</feature>
<feature type="region of interest" description="Disordered" evidence="1">
    <location>
        <begin position="260"/>
        <end position="285"/>
    </location>
</feature>
<feature type="compositionally biased region" description="Polar residues" evidence="1">
    <location>
        <begin position="10"/>
        <end position="25"/>
    </location>
</feature>
<sequence length="396" mass="43190">MSPNRWAATPNCSNDSPSHSSQWNEPASKLQRPKPSHQSTFQTESASASRTLVEVAPSQVTHETLQTDAATYHLREIGAHTRALIGEASRGIASLLSATFERVIQTVSSLEDDREIDSSRGAVEPRTVNDDNLLPGSPRSSVTAISWPPSPFLPYSNVEHDPTSLDHAHVSTNTNIAHIEGSSQSLGHCVTCRRSFDETSSVPSISSGSSDGMRRREDRSVNTAAPLTSPFPGASSHPRLHTISRITNIPDRPTPFYNFSPVDMTTASPRQDPFNFQSSVLPPPDPRIIPHATRQYHSVGRPSFTPSRIPIAIHHRRPSTTEHPRSEATPRHPSTNSVDWRPPGDSQARGMRNTNVCHYFHYPSTLSNADSSGPTASTPLPDRLGDPSAISRSIPL</sequence>
<name>A0A067Q3B7_9AGAM</name>
<proteinExistence type="predicted"/>
<keyword evidence="3" id="KW-1185">Reference proteome</keyword>
<feature type="compositionally biased region" description="Polar residues" evidence="1">
    <location>
        <begin position="36"/>
        <end position="50"/>
    </location>
</feature>
<accession>A0A067Q3B7</accession>
<evidence type="ECO:0000313" key="3">
    <source>
        <dbReference type="Proteomes" id="UP000027265"/>
    </source>
</evidence>
<evidence type="ECO:0000256" key="1">
    <source>
        <dbReference type="SAM" id="MobiDB-lite"/>
    </source>
</evidence>
<dbReference type="AlphaFoldDB" id="A0A067Q3B7"/>
<dbReference type="EMBL" id="KL197712">
    <property type="protein sequence ID" value="KDQ61558.1"/>
    <property type="molecule type" value="Genomic_DNA"/>
</dbReference>
<dbReference type="Proteomes" id="UP000027265">
    <property type="component" value="Unassembled WGS sequence"/>
</dbReference>
<organism evidence="2 3">
    <name type="scientific">Jaapia argillacea MUCL 33604</name>
    <dbReference type="NCBI Taxonomy" id="933084"/>
    <lineage>
        <taxon>Eukaryota</taxon>
        <taxon>Fungi</taxon>
        <taxon>Dikarya</taxon>
        <taxon>Basidiomycota</taxon>
        <taxon>Agaricomycotina</taxon>
        <taxon>Agaricomycetes</taxon>
        <taxon>Agaricomycetidae</taxon>
        <taxon>Jaapiales</taxon>
        <taxon>Jaapiaceae</taxon>
        <taxon>Jaapia</taxon>
    </lineage>
</organism>
<gene>
    <name evidence="2" type="ORF">JAAARDRAFT_31016</name>
</gene>
<feature type="compositionally biased region" description="Basic and acidic residues" evidence="1">
    <location>
        <begin position="319"/>
        <end position="330"/>
    </location>
</feature>
<reference evidence="3" key="1">
    <citation type="journal article" date="2014" name="Proc. Natl. Acad. Sci. U.S.A.">
        <title>Extensive sampling of basidiomycete genomes demonstrates inadequacy of the white-rot/brown-rot paradigm for wood decay fungi.</title>
        <authorList>
            <person name="Riley R."/>
            <person name="Salamov A.A."/>
            <person name="Brown D.W."/>
            <person name="Nagy L.G."/>
            <person name="Floudas D."/>
            <person name="Held B.W."/>
            <person name="Levasseur A."/>
            <person name="Lombard V."/>
            <person name="Morin E."/>
            <person name="Otillar R."/>
            <person name="Lindquist E.A."/>
            <person name="Sun H."/>
            <person name="LaButti K.M."/>
            <person name="Schmutz J."/>
            <person name="Jabbour D."/>
            <person name="Luo H."/>
            <person name="Baker S.E."/>
            <person name="Pisabarro A.G."/>
            <person name="Walton J.D."/>
            <person name="Blanchette R.A."/>
            <person name="Henrissat B."/>
            <person name="Martin F."/>
            <person name="Cullen D."/>
            <person name="Hibbett D.S."/>
            <person name="Grigoriev I.V."/>
        </authorList>
    </citation>
    <scope>NUCLEOTIDE SEQUENCE [LARGE SCALE GENOMIC DNA]</scope>
    <source>
        <strain evidence="3">MUCL 33604</strain>
    </source>
</reference>
<feature type="region of interest" description="Disordered" evidence="1">
    <location>
        <begin position="315"/>
        <end position="351"/>
    </location>
</feature>
<feature type="region of interest" description="Disordered" evidence="1">
    <location>
        <begin position="1"/>
        <end position="55"/>
    </location>
</feature>
<feature type="region of interest" description="Disordered" evidence="1">
    <location>
        <begin position="113"/>
        <end position="141"/>
    </location>
</feature>
<evidence type="ECO:0000313" key="2">
    <source>
        <dbReference type="EMBL" id="KDQ61558.1"/>
    </source>
</evidence>
<dbReference type="InParanoid" id="A0A067Q3B7"/>
<feature type="region of interest" description="Disordered" evidence="1">
    <location>
        <begin position="197"/>
        <end position="240"/>
    </location>
</feature>
<feature type="compositionally biased region" description="Low complexity" evidence="1">
    <location>
        <begin position="200"/>
        <end position="211"/>
    </location>
</feature>
<feature type="compositionally biased region" description="Polar residues" evidence="1">
    <location>
        <begin position="263"/>
        <end position="280"/>
    </location>
</feature>
<feature type="region of interest" description="Disordered" evidence="1">
    <location>
        <begin position="366"/>
        <end position="396"/>
    </location>
</feature>
<protein>
    <submittedName>
        <fullName evidence="2">Uncharacterized protein</fullName>
    </submittedName>
</protein>
<dbReference type="HOGENOM" id="CLU_696508_0_0_1"/>